<keyword evidence="5 7" id="KW-1133">Transmembrane helix</keyword>
<dbReference type="PANTHER" id="PTHR40074">
    <property type="entry name" value="O-ACETYLTRANSFERASE WECH"/>
    <property type="match status" value="1"/>
</dbReference>
<evidence type="ECO:0000256" key="4">
    <source>
        <dbReference type="ARBA" id="ARBA00022692"/>
    </source>
</evidence>
<evidence type="ECO:0000256" key="5">
    <source>
        <dbReference type="ARBA" id="ARBA00022989"/>
    </source>
</evidence>
<comment type="caution">
    <text evidence="9">The sequence shown here is derived from an EMBL/GenBank/DDBJ whole genome shotgun (WGS) entry which is preliminary data.</text>
</comment>
<feature type="transmembrane region" description="Helical" evidence="7">
    <location>
        <begin position="97"/>
        <end position="115"/>
    </location>
</feature>
<gene>
    <name evidence="9" type="ORF">GAY98_12370</name>
</gene>
<protein>
    <submittedName>
        <fullName evidence="9">Acyltransferase</fullName>
    </submittedName>
</protein>
<evidence type="ECO:0000313" key="9">
    <source>
        <dbReference type="EMBL" id="KAB6525789.1"/>
    </source>
</evidence>
<keyword evidence="4 7" id="KW-0812">Transmembrane</keyword>
<dbReference type="GO" id="GO:0009246">
    <property type="term" value="P:enterobacterial common antigen biosynthetic process"/>
    <property type="evidence" value="ECO:0007669"/>
    <property type="project" value="TreeGrafter"/>
</dbReference>
<evidence type="ECO:0000256" key="6">
    <source>
        <dbReference type="ARBA" id="ARBA00023136"/>
    </source>
</evidence>
<dbReference type="PANTHER" id="PTHR40074:SF2">
    <property type="entry name" value="O-ACETYLTRANSFERASE WECH"/>
    <property type="match status" value="1"/>
</dbReference>
<dbReference type="GO" id="GO:0005886">
    <property type="term" value="C:plasma membrane"/>
    <property type="evidence" value="ECO:0007669"/>
    <property type="project" value="UniProtKB-SubCell"/>
</dbReference>
<keyword evidence="3" id="KW-1003">Cell membrane</keyword>
<dbReference type="Pfam" id="PF01757">
    <property type="entry name" value="Acyl_transf_3"/>
    <property type="match status" value="1"/>
</dbReference>
<sequence length="359" mass="42214">MKRAIVEYDYIRAVAVLLVVLGHCTYYKIVTLNGGIDYGINSEQSMVGKILSLITLTLYAFHMPLFIALSGSLWAVIIQDKGTPTFKSLIKNKANRLLLPFLFVTLFWSMPLKYLSGYWHGSFQEIACQIFLGQILMFGSYNSHLWFLQALFFIFILAYFVEKFNLRDYKILFFTILLLISLIAKYIESSHHICFLNIQTAFVYFVWFYVGFFFEKKRILINSYIKEYIGWRILLIIWIVYPVMVFCNTKLPHNLCYFSYYPLAIIGISLTYIVCYKSLLITPVRYMKYIKQISANSYGLYLYSDPINYVIIYFISVYSLSDLFVFNSFTIFIYIIRFLMSIAGAWVIINIIRRCKGFK</sequence>
<evidence type="ECO:0000256" key="2">
    <source>
        <dbReference type="ARBA" id="ARBA00007400"/>
    </source>
</evidence>
<feature type="transmembrane region" description="Helical" evidence="7">
    <location>
        <begin position="169"/>
        <end position="187"/>
    </location>
</feature>
<proteinExistence type="inferred from homology"/>
<reference evidence="9 10" key="1">
    <citation type="journal article" date="2019" name="Nat. Med.">
        <title>A library of human gut bacterial isolates paired with longitudinal multiomics data enables mechanistic microbiome research.</title>
        <authorList>
            <person name="Poyet M."/>
            <person name="Groussin M."/>
            <person name="Gibbons S.M."/>
            <person name="Avila-Pacheco J."/>
            <person name="Jiang X."/>
            <person name="Kearney S.M."/>
            <person name="Perrotta A.R."/>
            <person name="Berdy B."/>
            <person name="Zhao S."/>
            <person name="Lieberman T.D."/>
            <person name="Swanson P.K."/>
            <person name="Smith M."/>
            <person name="Roesemann S."/>
            <person name="Alexander J.E."/>
            <person name="Rich S.A."/>
            <person name="Livny J."/>
            <person name="Vlamakis H."/>
            <person name="Clish C."/>
            <person name="Bullock K."/>
            <person name="Deik A."/>
            <person name="Scott J."/>
            <person name="Pierce K.A."/>
            <person name="Xavier R.J."/>
            <person name="Alm E.J."/>
        </authorList>
    </citation>
    <scope>NUCLEOTIDE SEQUENCE [LARGE SCALE GENOMIC DNA]</scope>
    <source>
        <strain evidence="9 10">BIOML-A122</strain>
    </source>
</reference>
<evidence type="ECO:0000313" key="10">
    <source>
        <dbReference type="Proteomes" id="UP000469427"/>
    </source>
</evidence>
<feature type="transmembrane region" description="Helical" evidence="7">
    <location>
        <begin position="50"/>
        <end position="76"/>
    </location>
</feature>
<keyword evidence="6 7" id="KW-0472">Membrane</keyword>
<evidence type="ECO:0000259" key="8">
    <source>
        <dbReference type="Pfam" id="PF01757"/>
    </source>
</evidence>
<comment type="subcellular location">
    <subcellularLocation>
        <location evidence="1">Cell membrane</location>
        <topology evidence="1">Multi-pass membrane protein</topology>
    </subcellularLocation>
</comment>
<feature type="transmembrane region" description="Helical" evidence="7">
    <location>
        <begin position="12"/>
        <end position="30"/>
    </location>
</feature>
<feature type="transmembrane region" description="Helical" evidence="7">
    <location>
        <begin position="257"/>
        <end position="279"/>
    </location>
</feature>
<evidence type="ECO:0000256" key="1">
    <source>
        <dbReference type="ARBA" id="ARBA00004651"/>
    </source>
</evidence>
<organism evidence="9 10">
    <name type="scientific">Phocaeicola vulgatus</name>
    <name type="common">Bacteroides vulgatus</name>
    <dbReference type="NCBI Taxonomy" id="821"/>
    <lineage>
        <taxon>Bacteria</taxon>
        <taxon>Pseudomonadati</taxon>
        <taxon>Bacteroidota</taxon>
        <taxon>Bacteroidia</taxon>
        <taxon>Bacteroidales</taxon>
        <taxon>Bacteroidaceae</taxon>
        <taxon>Phocaeicola</taxon>
    </lineage>
</organism>
<evidence type="ECO:0000256" key="7">
    <source>
        <dbReference type="SAM" id="Phobius"/>
    </source>
</evidence>
<feature type="transmembrane region" description="Helical" evidence="7">
    <location>
        <begin position="193"/>
        <end position="212"/>
    </location>
</feature>
<keyword evidence="9" id="KW-0012">Acyltransferase</keyword>
<feature type="domain" description="Acyltransferase 3" evidence="8">
    <location>
        <begin position="7"/>
        <end position="348"/>
    </location>
</feature>
<feature type="transmembrane region" description="Helical" evidence="7">
    <location>
        <begin position="300"/>
        <end position="319"/>
    </location>
</feature>
<name>A0A6I0ZYZ5_PHOVU</name>
<comment type="similarity">
    <text evidence="2">Belongs to the acyltransferase 3 family.</text>
</comment>
<feature type="transmembrane region" description="Helical" evidence="7">
    <location>
        <begin position="331"/>
        <end position="352"/>
    </location>
</feature>
<evidence type="ECO:0000256" key="3">
    <source>
        <dbReference type="ARBA" id="ARBA00022475"/>
    </source>
</evidence>
<accession>A0A6I0ZYZ5</accession>
<dbReference type="GO" id="GO:0016413">
    <property type="term" value="F:O-acetyltransferase activity"/>
    <property type="evidence" value="ECO:0007669"/>
    <property type="project" value="TreeGrafter"/>
</dbReference>
<feature type="transmembrane region" description="Helical" evidence="7">
    <location>
        <begin position="233"/>
        <end position="251"/>
    </location>
</feature>
<dbReference type="Proteomes" id="UP000469427">
    <property type="component" value="Unassembled WGS sequence"/>
</dbReference>
<feature type="transmembrane region" description="Helical" evidence="7">
    <location>
        <begin position="145"/>
        <end position="162"/>
    </location>
</feature>
<dbReference type="AlphaFoldDB" id="A0A6I0ZYZ5"/>
<dbReference type="RefSeq" id="WP_149937416.1">
    <property type="nucleotide sequence ID" value="NZ_CP072234.1"/>
</dbReference>
<dbReference type="EMBL" id="WDBI01000019">
    <property type="protein sequence ID" value="KAB6525789.1"/>
    <property type="molecule type" value="Genomic_DNA"/>
</dbReference>
<dbReference type="InterPro" id="IPR002656">
    <property type="entry name" value="Acyl_transf_3_dom"/>
</dbReference>
<keyword evidence="9" id="KW-0808">Transferase</keyword>